<dbReference type="NCBIfam" id="TIGR00057">
    <property type="entry name" value="L-threonylcarbamoyladenylate synthase"/>
    <property type="match status" value="1"/>
</dbReference>
<dbReference type="Gene3D" id="3.40.50.11030">
    <property type="entry name" value="Threonylcarbamoyl-AMP synthase, C-terminal domain"/>
    <property type="match status" value="1"/>
</dbReference>
<comment type="similarity">
    <text evidence="2 13">Belongs to the SUA5 family.</text>
</comment>
<dbReference type="STRING" id="340177.Cag_1565"/>
<dbReference type="GO" id="GO:0008033">
    <property type="term" value="P:tRNA processing"/>
    <property type="evidence" value="ECO:0007669"/>
    <property type="project" value="UniProtKB-KW"/>
</dbReference>
<evidence type="ECO:0000256" key="14">
    <source>
        <dbReference type="PIRSR" id="PIRSR004930-1"/>
    </source>
</evidence>
<dbReference type="HOGENOM" id="CLU_031397_0_0_10"/>
<accession>Q3AQA5</accession>
<dbReference type="InterPro" id="IPR005145">
    <property type="entry name" value="Sua5_C"/>
</dbReference>
<dbReference type="GO" id="GO:0061710">
    <property type="term" value="F:L-threonylcarbamoyladenylate synthase"/>
    <property type="evidence" value="ECO:0007669"/>
    <property type="project" value="UniProtKB-EC"/>
</dbReference>
<dbReference type="eggNOG" id="COG0009">
    <property type="taxonomic scope" value="Bacteria"/>
</dbReference>
<keyword evidence="10 13" id="KW-0067">ATP-binding</keyword>
<evidence type="ECO:0000256" key="1">
    <source>
        <dbReference type="ARBA" id="ARBA00004496"/>
    </source>
</evidence>
<feature type="binding site" evidence="14">
    <location>
        <position position="182"/>
    </location>
    <ligand>
        <name>L-threonine</name>
        <dbReference type="ChEBI" id="CHEBI:57926"/>
    </ligand>
</feature>
<dbReference type="PROSITE" id="PS51163">
    <property type="entry name" value="YRDC"/>
    <property type="match status" value="1"/>
</dbReference>
<evidence type="ECO:0000313" key="16">
    <source>
        <dbReference type="EMBL" id="ABB28820.1"/>
    </source>
</evidence>
<dbReference type="PANTHER" id="PTHR17490">
    <property type="entry name" value="SUA5"/>
    <property type="match status" value="1"/>
</dbReference>
<dbReference type="EC" id="2.7.7.87" evidence="3 13"/>
<evidence type="ECO:0000256" key="8">
    <source>
        <dbReference type="ARBA" id="ARBA00022695"/>
    </source>
</evidence>
<proteinExistence type="inferred from homology"/>
<dbReference type="PANTHER" id="PTHR17490:SF16">
    <property type="entry name" value="THREONYLCARBAMOYL-AMP SYNTHASE"/>
    <property type="match status" value="1"/>
</dbReference>
<dbReference type="GO" id="GO:0006450">
    <property type="term" value="P:regulation of translational fidelity"/>
    <property type="evidence" value="ECO:0007669"/>
    <property type="project" value="TreeGrafter"/>
</dbReference>
<name>Q3AQA5_CHLCH</name>
<dbReference type="Gene3D" id="3.90.870.10">
    <property type="entry name" value="DHBP synthase"/>
    <property type="match status" value="1"/>
</dbReference>
<evidence type="ECO:0000256" key="6">
    <source>
        <dbReference type="ARBA" id="ARBA00022679"/>
    </source>
</evidence>
<evidence type="ECO:0000256" key="3">
    <source>
        <dbReference type="ARBA" id="ARBA00012584"/>
    </source>
</evidence>
<dbReference type="Pfam" id="PF03481">
    <property type="entry name" value="Sua5_C"/>
    <property type="match status" value="1"/>
</dbReference>
<dbReference type="SUPFAM" id="SSF55821">
    <property type="entry name" value="YrdC/RibB"/>
    <property type="match status" value="1"/>
</dbReference>
<evidence type="ECO:0000256" key="12">
    <source>
        <dbReference type="ARBA" id="ARBA00048366"/>
    </source>
</evidence>
<dbReference type="InterPro" id="IPR006070">
    <property type="entry name" value="Sua5-like_dom"/>
</dbReference>
<organism evidence="16">
    <name type="scientific">Chlorobium chlorochromatii (strain CaD3)</name>
    <dbReference type="NCBI Taxonomy" id="340177"/>
    <lineage>
        <taxon>Bacteria</taxon>
        <taxon>Pseudomonadati</taxon>
        <taxon>Chlorobiota</taxon>
        <taxon>Chlorobiia</taxon>
        <taxon>Chlorobiales</taxon>
        <taxon>Chlorobiaceae</taxon>
        <taxon>Chlorobium/Pelodictyon group</taxon>
        <taxon>Chlorobium</taxon>
    </lineage>
</organism>
<dbReference type="InterPro" id="IPR050156">
    <property type="entry name" value="TC-AMP_synthase_SUA5"/>
</dbReference>
<feature type="domain" description="YrdC-like" evidence="15">
    <location>
        <begin position="14"/>
        <end position="200"/>
    </location>
</feature>
<gene>
    <name evidence="16" type="ordered locus">Cag_1565</name>
</gene>
<protein>
    <recommendedName>
        <fullName evidence="4 13">Threonylcarbamoyl-AMP synthase</fullName>
        <shortName evidence="13">TC-AMP synthase</shortName>
        <ecNumber evidence="3 13">2.7.7.87</ecNumber>
    </recommendedName>
    <alternativeName>
        <fullName evidence="11 13">L-threonylcarbamoyladenylate synthase</fullName>
    </alternativeName>
</protein>
<reference evidence="16" key="1">
    <citation type="submission" date="2005-08" db="EMBL/GenBank/DDBJ databases">
        <title>Complete sequence of Chlorobium chlorochromatii CaD3.</title>
        <authorList>
            <person name="Copeland A."/>
            <person name="Lucas S."/>
            <person name="Lapidus A."/>
            <person name="Barry K."/>
            <person name="Detter J.C."/>
            <person name="Glavina T."/>
            <person name="Hammon N."/>
            <person name="Israni S."/>
            <person name="Pitluck S."/>
            <person name="Bryant D."/>
            <person name="Schmutz J."/>
            <person name="Larimer F."/>
            <person name="Land M."/>
            <person name="Kyrpides N."/>
            <person name="Ivanova N."/>
            <person name="Richardson P."/>
        </authorList>
    </citation>
    <scope>NUCLEOTIDE SEQUENCE [LARGE SCALE GENOMIC DNA]</scope>
    <source>
        <strain evidence="16">CaD3</strain>
    </source>
</reference>
<dbReference type="KEGG" id="cch:Cag_1565"/>
<dbReference type="InterPro" id="IPR010923">
    <property type="entry name" value="T(6)A37_SUA5"/>
</dbReference>
<evidence type="ECO:0000256" key="4">
    <source>
        <dbReference type="ARBA" id="ARBA00015492"/>
    </source>
</evidence>
<keyword evidence="5 13" id="KW-0963">Cytoplasm</keyword>
<keyword evidence="6 13" id="KW-0808">Transferase</keyword>
<feature type="binding site" evidence="14">
    <location>
        <position position="36"/>
    </location>
    <ligand>
        <name>L-threonine</name>
        <dbReference type="ChEBI" id="CHEBI:57926"/>
    </ligand>
</feature>
<feature type="binding site" evidence="14">
    <location>
        <position position="68"/>
    </location>
    <ligand>
        <name>L-threonine</name>
        <dbReference type="ChEBI" id="CHEBI:57926"/>
    </ligand>
</feature>
<dbReference type="InterPro" id="IPR017945">
    <property type="entry name" value="DHBP_synth_RibB-like_a/b_dom"/>
</dbReference>
<dbReference type="AlphaFoldDB" id="Q3AQA5"/>
<feature type="binding site" evidence="14">
    <location>
        <position position="196"/>
    </location>
    <ligand>
        <name>ATP</name>
        <dbReference type="ChEBI" id="CHEBI:30616"/>
    </ligand>
</feature>
<dbReference type="FunFam" id="3.90.870.10:FF:000009">
    <property type="entry name" value="Threonylcarbamoyl-AMP synthase, putative"/>
    <property type="match status" value="1"/>
</dbReference>
<evidence type="ECO:0000259" key="15">
    <source>
        <dbReference type="PROSITE" id="PS51163"/>
    </source>
</evidence>
<dbReference type="GO" id="GO:0003725">
    <property type="term" value="F:double-stranded RNA binding"/>
    <property type="evidence" value="ECO:0007669"/>
    <property type="project" value="UniProtKB-UniRule"/>
</dbReference>
<feature type="binding site" evidence="14">
    <location>
        <position position="59"/>
    </location>
    <ligand>
        <name>ATP</name>
        <dbReference type="ChEBI" id="CHEBI:30616"/>
    </ligand>
</feature>
<evidence type="ECO:0000256" key="5">
    <source>
        <dbReference type="ARBA" id="ARBA00022490"/>
    </source>
</evidence>
<feature type="binding site" evidence="14">
    <location>
        <position position="144"/>
    </location>
    <ligand>
        <name>ATP</name>
        <dbReference type="ChEBI" id="CHEBI:30616"/>
    </ligand>
</feature>
<comment type="catalytic activity">
    <reaction evidence="12 13">
        <text>L-threonine + hydrogencarbonate + ATP = L-threonylcarbamoyladenylate + diphosphate + H2O</text>
        <dbReference type="Rhea" id="RHEA:36407"/>
        <dbReference type="ChEBI" id="CHEBI:15377"/>
        <dbReference type="ChEBI" id="CHEBI:17544"/>
        <dbReference type="ChEBI" id="CHEBI:30616"/>
        <dbReference type="ChEBI" id="CHEBI:33019"/>
        <dbReference type="ChEBI" id="CHEBI:57926"/>
        <dbReference type="ChEBI" id="CHEBI:73682"/>
        <dbReference type="EC" id="2.7.7.87"/>
    </reaction>
</comment>
<feature type="binding site" evidence="14">
    <location>
        <position position="122"/>
    </location>
    <ligand>
        <name>L-threonine</name>
        <dbReference type="ChEBI" id="CHEBI:57926"/>
    </ligand>
</feature>
<dbReference type="GO" id="GO:0005524">
    <property type="term" value="F:ATP binding"/>
    <property type="evidence" value="ECO:0007669"/>
    <property type="project" value="UniProtKB-UniRule"/>
</dbReference>
<feature type="binding site" evidence="14">
    <location>
        <position position="63"/>
    </location>
    <ligand>
        <name>ATP</name>
        <dbReference type="ChEBI" id="CHEBI:30616"/>
    </ligand>
</feature>
<dbReference type="Pfam" id="PF01300">
    <property type="entry name" value="Sua5_yciO_yrdC"/>
    <property type="match status" value="1"/>
</dbReference>
<dbReference type="EMBL" id="CP000108">
    <property type="protein sequence ID" value="ABB28820.1"/>
    <property type="molecule type" value="Genomic_DNA"/>
</dbReference>
<evidence type="ECO:0000256" key="10">
    <source>
        <dbReference type="ARBA" id="ARBA00022840"/>
    </source>
</evidence>
<dbReference type="InterPro" id="IPR038385">
    <property type="entry name" value="Sua5/YwlC_C"/>
</dbReference>
<feature type="binding site" evidence="14">
    <location>
        <position position="142"/>
    </location>
    <ligand>
        <name>L-threonine</name>
        <dbReference type="ChEBI" id="CHEBI:57926"/>
    </ligand>
</feature>
<dbReference type="PIRSF" id="PIRSF004930">
    <property type="entry name" value="Tln_factor_SUA5"/>
    <property type="match status" value="1"/>
</dbReference>
<comment type="function">
    <text evidence="13">Required for the formation of a threonylcarbamoyl group on adenosine at position 37 (t(6)A37) in tRNAs that read codons beginning with adenine.</text>
</comment>
<keyword evidence="9 13" id="KW-0547">Nucleotide-binding</keyword>
<evidence type="ECO:0000256" key="9">
    <source>
        <dbReference type="ARBA" id="ARBA00022741"/>
    </source>
</evidence>
<evidence type="ECO:0000256" key="7">
    <source>
        <dbReference type="ARBA" id="ARBA00022694"/>
    </source>
</evidence>
<sequence length="324" mass="34301">MAVTLPFLMHTLLTDSPAEAAALLNGGKIVAFPTETVYGLGATINHSEALKQIFVAKGRPSDNPLILHIAHPDNIGKVAATVPRYAERFIEKFFPGPLTLVLPKQPQVPELVTAGLQSVGVRCPAHPMAQALLALVNSPVAAPSANRSGKPSATSWETVYDDLNGRIDGLLRSAPCTIGLESTIVDCTANTPLLLRAGAITLEQLQAVVPSLRVNQPTHNNEPPKSPGLKYPHYAPHATIELLAVGAVPLTLPPNSAYIGIAPPPNGATLVMQCASIEAYGNALFQFFRTCDAHAIRTIYCELPTSDGLGRAIGDRLLRAAGRM</sequence>
<feature type="binding site" evidence="14">
    <location>
        <position position="152"/>
    </location>
    <ligand>
        <name>ATP</name>
        <dbReference type="ChEBI" id="CHEBI:30616"/>
    </ligand>
</feature>
<dbReference type="GO" id="GO:0005737">
    <property type="term" value="C:cytoplasm"/>
    <property type="evidence" value="ECO:0007669"/>
    <property type="project" value="UniProtKB-SubCell"/>
</dbReference>
<feature type="binding site" evidence="14">
    <location>
        <position position="234"/>
    </location>
    <ligand>
        <name>ATP</name>
        <dbReference type="ChEBI" id="CHEBI:30616"/>
    </ligand>
</feature>
<keyword evidence="8 13" id="KW-0548">Nucleotidyltransferase</keyword>
<evidence type="ECO:0000256" key="2">
    <source>
        <dbReference type="ARBA" id="ARBA00007663"/>
    </source>
</evidence>
<keyword evidence="7 13" id="KW-0819">tRNA processing</keyword>
<dbReference type="GO" id="GO:0000049">
    <property type="term" value="F:tRNA binding"/>
    <property type="evidence" value="ECO:0007669"/>
    <property type="project" value="TreeGrafter"/>
</dbReference>
<evidence type="ECO:0000256" key="11">
    <source>
        <dbReference type="ARBA" id="ARBA00029774"/>
    </source>
</evidence>
<comment type="subcellular location">
    <subcellularLocation>
        <location evidence="1 13">Cytoplasm</location>
    </subcellularLocation>
</comment>
<evidence type="ECO:0000256" key="13">
    <source>
        <dbReference type="PIRNR" id="PIRNR004930"/>
    </source>
</evidence>